<dbReference type="Proteomes" id="UP000654075">
    <property type="component" value="Unassembled WGS sequence"/>
</dbReference>
<evidence type="ECO:0000313" key="1">
    <source>
        <dbReference type="EMBL" id="CAE8601859.1"/>
    </source>
</evidence>
<accession>A0A813EQI1</accession>
<comment type="caution">
    <text evidence="1">The sequence shown here is derived from an EMBL/GenBank/DDBJ whole genome shotgun (WGS) entry which is preliminary data.</text>
</comment>
<gene>
    <name evidence="1" type="ORF">PGLA1383_LOCUS20129</name>
</gene>
<sequence>ATPFTVLNPSSKGNRCVAGTCSKEDDKLCCYDKRTASMFKLDVRMKKSSGGVLVATWGKADAAWDKLNFGSDFSKFEAGITQTFQFAGIGPLSPPQDKLCLQWQNDVNSGPFYFDVVTLRDVEGKVLAEMKDWPILGGSGAKTACTKPIPWKQN</sequence>
<name>A0A813EQI1_POLGL</name>
<evidence type="ECO:0000313" key="2">
    <source>
        <dbReference type="Proteomes" id="UP000654075"/>
    </source>
</evidence>
<protein>
    <submittedName>
        <fullName evidence="1">Uncharacterized protein</fullName>
    </submittedName>
</protein>
<proteinExistence type="predicted"/>
<feature type="non-terminal residue" evidence="1">
    <location>
        <position position="1"/>
    </location>
</feature>
<dbReference type="AlphaFoldDB" id="A0A813EQI1"/>
<dbReference type="EMBL" id="CAJNNV010013608">
    <property type="protein sequence ID" value="CAE8601859.1"/>
    <property type="molecule type" value="Genomic_DNA"/>
</dbReference>
<keyword evidence="2" id="KW-1185">Reference proteome</keyword>
<organism evidence="1 2">
    <name type="scientific">Polarella glacialis</name>
    <name type="common">Dinoflagellate</name>
    <dbReference type="NCBI Taxonomy" id="89957"/>
    <lineage>
        <taxon>Eukaryota</taxon>
        <taxon>Sar</taxon>
        <taxon>Alveolata</taxon>
        <taxon>Dinophyceae</taxon>
        <taxon>Suessiales</taxon>
        <taxon>Suessiaceae</taxon>
        <taxon>Polarella</taxon>
    </lineage>
</organism>
<reference evidence="1" key="1">
    <citation type="submission" date="2021-02" db="EMBL/GenBank/DDBJ databases">
        <authorList>
            <person name="Dougan E. K."/>
            <person name="Rhodes N."/>
            <person name="Thang M."/>
            <person name="Chan C."/>
        </authorList>
    </citation>
    <scope>NUCLEOTIDE SEQUENCE</scope>
</reference>